<dbReference type="SMART" id="SM00443">
    <property type="entry name" value="G_patch"/>
    <property type="match status" value="1"/>
</dbReference>
<dbReference type="Proteomes" id="UP000247409">
    <property type="component" value="Unassembled WGS sequence"/>
</dbReference>
<dbReference type="OrthoDB" id="12317at2759"/>
<dbReference type="STRING" id="448386.A0A2V3IY73"/>
<dbReference type="InterPro" id="IPR000467">
    <property type="entry name" value="G_patch_dom"/>
</dbReference>
<evidence type="ECO:0000259" key="6">
    <source>
        <dbReference type="PROSITE" id="PS51061"/>
    </source>
</evidence>
<feature type="region of interest" description="Disordered" evidence="4">
    <location>
        <begin position="186"/>
        <end position="242"/>
    </location>
</feature>
<dbReference type="GO" id="GO:0000398">
    <property type="term" value="P:mRNA splicing, via spliceosome"/>
    <property type="evidence" value="ECO:0007669"/>
    <property type="project" value="TreeGrafter"/>
</dbReference>
<dbReference type="PANTHER" id="PTHR13948">
    <property type="entry name" value="RNA-BINDING PROTEIN"/>
    <property type="match status" value="1"/>
</dbReference>
<evidence type="ECO:0000256" key="3">
    <source>
        <dbReference type="ARBA" id="ARBA00023242"/>
    </source>
</evidence>
<evidence type="ECO:0000313" key="8">
    <source>
        <dbReference type="Proteomes" id="UP000247409"/>
    </source>
</evidence>
<evidence type="ECO:0000313" key="7">
    <source>
        <dbReference type="EMBL" id="PXF47106.1"/>
    </source>
</evidence>
<keyword evidence="8" id="KW-1185">Reference proteome</keyword>
<dbReference type="GO" id="GO:0003723">
    <property type="term" value="F:RNA binding"/>
    <property type="evidence" value="ECO:0007669"/>
    <property type="project" value="UniProtKB-KW"/>
</dbReference>
<dbReference type="EMBL" id="NBIV01000028">
    <property type="protein sequence ID" value="PXF47106.1"/>
    <property type="molecule type" value="Genomic_DNA"/>
</dbReference>
<proteinExistence type="predicted"/>
<dbReference type="Gene3D" id="3.30.1370.50">
    <property type="entry name" value="R3H-like domain"/>
    <property type="match status" value="1"/>
</dbReference>
<dbReference type="GO" id="GO:0005634">
    <property type="term" value="C:nucleus"/>
    <property type="evidence" value="ECO:0007669"/>
    <property type="project" value="UniProtKB-SubCell"/>
</dbReference>
<feature type="compositionally biased region" description="Basic residues" evidence="4">
    <location>
        <begin position="186"/>
        <end position="204"/>
    </location>
</feature>
<keyword evidence="3" id="KW-0539">Nucleus</keyword>
<feature type="region of interest" description="Disordered" evidence="4">
    <location>
        <begin position="1"/>
        <end position="20"/>
    </location>
</feature>
<dbReference type="PROSITE" id="PS51061">
    <property type="entry name" value="R3H"/>
    <property type="match status" value="1"/>
</dbReference>
<dbReference type="PANTHER" id="PTHR13948:SF3">
    <property type="entry name" value="FI21118P1"/>
    <property type="match status" value="1"/>
</dbReference>
<feature type="domain" description="G-patch" evidence="5">
    <location>
        <begin position="244"/>
        <end position="287"/>
    </location>
</feature>
<evidence type="ECO:0000256" key="2">
    <source>
        <dbReference type="ARBA" id="ARBA00022884"/>
    </source>
</evidence>
<sequence length="287" mass="32086">MPRRRGTRRNGRGVNHRSRRNAILEEALTDSDHPPSIVDSAECSTSSLSSATEDYVANLAENASSSDETEMNIVDRSEEVPQLIAPQLTAAQRNIISECSRAYDVFCAPDRTETQFKCLPTKKALHRLALHKAAELMGATSESSGNGKDRSVVMTMDIGSEVSLSRESFQGGLEAIANELFSALGKKGRKERQSDRKRRRQVERRHREVDSFLNDSLRKKSSRAPGRSKRNRGRMNTVEQRVDQNNVGYGMLERMGWREGQGLGAQQHGLREPLEAEHRRTRAGLGI</sequence>
<evidence type="ECO:0000256" key="1">
    <source>
        <dbReference type="ARBA" id="ARBA00004123"/>
    </source>
</evidence>
<dbReference type="InterPro" id="IPR036867">
    <property type="entry name" value="R3H_dom_sf"/>
</dbReference>
<dbReference type="CDD" id="cd02325">
    <property type="entry name" value="R3H"/>
    <property type="match status" value="1"/>
</dbReference>
<dbReference type="PROSITE" id="PS50174">
    <property type="entry name" value="G_PATCH"/>
    <property type="match status" value="1"/>
</dbReference>
<dbReference type="SUPFAM" id="SSF82708">
    <property type="entry name" value="R3H domain"/>
    <property type="match status" value="1"/>
</dbReference>
<dbReference type="AlphaFoldDB" id="A0A2V3IY73"/>
<evidence type="ECO:0008006" key="9">
    <source>
        <dbReference type="Google" id="ProtNLM"/>
    </source>
</evidence>
<dbReference type="Pfam" id="PF01585">
    <property type="entry name" value="G-patch"/>
    <property type="match status" value="1"/>
</dbReference>
<reference evidence="7 8" key="1">
    <citation type="journal article" date="2018" name="Mol. Biol. Evol.">
        <title>Analysis of the draft genome of the red seaweed Gracilariopsis chorda provides insights into genome size evolution in Rhodophyta.</title>
        <authorList>
            <person name="Lee J."/>
            <person name="Yang E.C."/>
            <person name="Graf L."/>
            <person name="Yang J.H."/>
            <person name="Qiu H."/>
            <person name="Zel Zion U."/>
            <person name="Chan C.X."/>
            <person name="Stephens T.G."/>
            <person name="Weber A.P.M."/>
            <person name="Boo G.H."/>
            <person name="Boo S.M."/>
            <person name="Kim K.M."/>
            <person name="Shin Y."/>
            <person name="Jung M."/>
            <person name="Lee S.J."/>
            <person name="Yim H.S."/>
            <person name="Lee J.H."/>
            <person name="Bhattacharya D."/>
            <person name="Yoon H.S."/>
        </authorList>
    </citation>
    <scope>NUCLEOTIDE SEQUENCE [LARGE SCALE GENOMIC DNA]</scope>
    <source>
        <strain evidence="7 8">SKKU-2015</strain>
        <tissue evidence="7">Whole body</tissue>
    </source>
</reference>
<feature type="compositionally biased region" description="Basic residues" evidence="4">
    <location>
        <begin position="219"/>
        <end position="233"/>
    </location>
</feature>
<evidence type="ECO:0000256" key="4">
    <source>
        <dbReference type="SAM" id="MobiDB-lite"/>
    </source>
</evidence>
<feature type="domain" description="R3H" evidence="6">
    <location>
        <begin position="92"/>
        <end position="158"/>
    </location>
</feature>
<comment type="subcellular location">
    <subcellularLocation>
        <location evidence="1">Nucleus</location>
    </subcellularLocation>
</comment>
<protein>
    <recommendedName>
        <fullName evidence="9">G-patch domain-containing protein</fullName>
    </recommendedName>
</protein>
<comment type="caution">
    <text evidence="7">The sequence shown here is derived from an EMBL/GenBank/DDBJ whole genome shotgun (WGS) entry which is preliminary data.</text>
</comment>
<evidence type="ECO:0000259" key="5">
    <source>
        <dbReference type="PROSITE" id="PS50174"/>
    </source>
</evidence>
<keyword evidence="2" id="KW-0694">RNA-binding</keyword>
<gene>
    <name evidence="7" type="ORF">BWQ96_03048</name>
</gene>
<dbReference type="InterPro" id="IPR001374">
    <property type="entry name" value="R3H_dom"/>
</dbReference>
<name>A0A2V3IY73_9FLOR</name>
<organism evidence="7 8">
    <name type="scientific">Gracilariopsis chorda</name>
    <dbReference type="NCBI Taxonomy" id="448386"/>
    <lineage>
        <taxon>Eukaryota</taxon>
        <taxon>Rhodophyta</taxon>
        <taxon>Florideophyceae</taxon>
        <taxon>Rhodymeniophycidae</taxon>
        <taxon>Gracilariales</taxon>
        <taxon>Gracilariaceae</taxon>
        <taxon>Gracilariopsis</taxon>
    </lineage>
</organism>
<accession>A0A2V3IY73</accession>